<dbReference type="SUPFAM" id="SSF81761">
    <property type="entry name" value="X-Prolyl dipeptidyl aminopeptidase PepX, N-terminal domain"/>
    <property type="match status" value="1"/>
</dbReference>
<feature type="domain" description="Xaa-Pro dipeptidyl-peptidase C-terminal" evidence="10">
    <location>
        <begin position="540"/>
        <end position="808"/>
    </location>
</feature>
<evidence type="ECO:0000313" key="12">
    <source>
        <dbReference type="EMBL" id="KRN93554.1"/>
    </source>
</evidence>
<dbReference type="Gene3D" id="2.60.120.260">
    <property type="entry name" value="Galactose-binding domain-like"/>
    <property type="match status" value="1"/>
</dbReference>
<dbReference type="InterPro" id="IPR008252">
    <property type="entry name" value="Pept_S15_Xpro"/>
</dbReference>
<comment type="function">
    <text evidence="2 9">Removes N-terminal dipeptides sequentially from polypeptides having unsubstituted N-termini provided that the penultimate residue is proline.</text>
</comment>
<dbReference type="InterPro" id="IPR000383">
    <property type="entry name" value="Xaa-Pro-like_dom"/>
</dbReference>
<dbReference type="Pfam" id="PF09168">
    <property type="entry name" value="PepX_N"/>
    <property type="match status" value="1"/>
</dbReference>
<dbReference type="PATRIC" id="fig|331679.3.peg.445"/>
<dbReference type="GO" id="GO:0008236">
    <property type="term" value="F:serine-type peptidase activity"/>
    <property type="evidence" value="ECO:0007669"/>
    <property type="project" value="UniProtKB-KW"/>
</dbReference>
<keyword evidence="9" id="KW-0963">Cytoplasm</keyword>
<dbReference type="SUPFAM" id="SSF49785">
    <property type="entry name" value="Galactose-binding domain-like"/>
    <property type="match status" value="1"/>
</dbReference>
<dbReference type="SMART" id="SM00940">
    <property type="entry name" value="PepX_N"/>
    <property type="match status" value="1"/>
</dbReference>
<evidence type="ECO:0000256" key="9">
    <source>
        <dbReference type="HAMAP-Rule" id="MF_00698"/>
    </source>
</evidence>
<dbReference type="SUPFAM" id="SSF53474">
    <property type="entry name" value="alpha/beta-Hydrolases"/>
    <property type="match status" value="1"/>
</dbReference>
<evidence type="ECO:0000256" key="4">
    <source>
        <dbReference type="ARBA" id="ARBA00011738"/>
    </source>
</evidence>
<gene>
    <name evidence="9" type="primary">pepX</name>
    <name evidence="12" type="ORF">IV81_GL000439</name>
</gene>
<dbReference type="Gene3D" id="1.10.246.70">
    <property type="match status" value="1"/>
</dbReference>
<feature type="domain" description="X-Prolyl dipeptidyl aminopeptidase PepX N-terminal" evidence="11">
    <location>
        <begin position="1"/>
        <end position="157"/>
    </location>
</feature>
<dbReference type="Gene3D" id="3.40.50.1820">
    <property type="entry name" value="alpha/beta hydrolase"/>
    <property type="match status" value="1"/>
</dbReference>
<keyword evidence="7 9" id="KW-0378">Hydrolase</keyword>
<dbReference type="PRINTS" id="PR00923">
    <property type="entry name" value="LACTOPTASE"/>
</dbReference>
<evidence type="ECO:0000256" key="8">
    <source>
        <dbReference type="ARBA" id="ARBA00022825"/>
    </source>
</evidence>
<name>A0A0R2KVM9_9LACO</name>
<dbReference type="EMBL" id="JQBX01000013">
    <property type="protein sequence ID" value="KRN93554.1"/>
    <property type="molecule type" value="Genomic_DNA"/>
</dbReference>
<evidence type="ECO:0000256" key="3">
    <source>
        <dbReference type="ARBA" id="ARBA00010819"/>
    </source>
</evidence>
<dbReference type="HAMAP" id="MF_00698">
    <property type="entry name" value="Aminopeptidase_S15"/>
    <property type="match status" value="1"/>
</dbReference>
<evidence type="ECO:0000259" key="10">
    <source>
        <dbReference type="SMART" id="SM00939"/>
    </source>
</evidence>
<dbReference type="Proteomes" id="UP000051859">
    <property type="component" value="Unassembled WGS sequence"/>
</dbReference>
<dbReference type="InterPro" id="IPR008979">
    <property type="entry name" value="Galactose-bd-like_sf"/>
</dbReference>
<accession>A0A0R2KVM9</accession>
<protein>
    <recommendedName>
        <fullName evidence="9">Xaa-Pro dipeptidyl-peptidase</fullName>
        <ecNumber evidence="9">3.4.14.11</ecNumber>
    </recommendedName>
    <alternativeName>
        <fullName evidence="9">X-Pro dipeptidyl-peptidase</fullName>
    </alternativeName>
    <alternativeName>
        <fullName evidence="9">X-prolyl-dipeptidyl aminopeptidase</fullName>
        <shortName evidence="9">X-PDAP</shortName>
    </alternativeName>
</protein>
<evidence type="ECO:0000256" key="1">
    <source>
        <dbReference type="ARBA" id="ARBA00000123"/>
    </source>
</evidence>
<dbReference type="STRING" id="331679.IV81_GL000439"/>
<evidence type="ECO:0000313" key="13">
    <source>
        <dbReference type="Proteomes" id="UP000051859"/>
    </source>
</evidence>
<evidence type="ECO:0000256" key="6">
    <source>
        <dbReference type="ARBA" id="ARBA00022670"/>
    </source>
</evidence>
<comment type="catalytic activity">
    <reaction evidence="1 9">
        <text>Hydrolyzes Xaa-Pro-|- bonds to release unblocked, N-terminal dipeptides from substrates including Ala-Pro-|-p-nitroanilide and (sequentially) Tyr-Pro-|-Phe-Pro-|-Gly-Pro-|-Ile.</text>
        <dbReference type="EC" id="3.4.14.11"/>
    </reaction>
</comment>
<comment type="subcellular location">
    <subcellularLocation>
        <location evidence="9">Cytoplasm</location>
    </subcellularLocation>
</comment>
<organism evidence="12 13">
    <name type="scientific">Pediococcus stilesii</name>
    <dbReference type="NCBI Taxonomy" id="331679"/>
    <lineage>
        <taxon>Bacteria</taxon>
        <taxon>Bacillati</taxon>
        <taxon>Bacillota</taxon>
        <taxon>Bacilli</taxon>
        <taxon>Lactobacillales</taxon>
        <taxon>Lactobacillaceae</taxon>
        <taxon>Pediococcus</taxon>
    </lineage>
</organism>
<reference evidence="12 13" key="1">
    <citation type="journal article" date="2015" name="Genome Announc.">
        <title>Expanding the biotechnology potential of lactobacilli through comparative genomics of 213 strains and associated genera.</title>
        <authorList>
            <person name="Sun Z."/>
            <person name="Harris H.M."/>
            <person name="McCann A."/>
            <person name="Guo C."/>
            <person name="Argimon S."/>
            <person name="Zhang W."/>
            <person name="Yang X."/>
            <person name="Jeffery I.B."/>
            <person name="Cooney J.C."/>
            <person name="Kagawa T.F."/>
            <person name="Liu W."/>
            <person name="Song Y."/>
            <person name="Salvetti E."/>
            <person name="Wrobel A."/>
            <person name="Rasinkangas P."/>
            <person name="Parkhill J."/>
            <person name="Rea M.C."/>
            <person name="O'Sullivan O."/>
            <person name="Ritari J."/>
            <person name="Douillard F.P."/>
            <person name="Paul Ross R."/>
            <person name="Yang R."/>
            <person name="Briner A.E."/>
            <person name="Felis G.E."/>
            <person name="de Vos W.M."/>
            <person name="Barrangou R."/>
            <person name="Klaenhammer T.R."/>
            <person name="Caufield P.W."/>
            <person name="Cui Y."/>
            <person name="Zhang H."/>
            <person name="O'Toole P.W."/>
        </authorList>
    </citation>
    <scope>NUCLEOTIDE SEQUENCE [LARGE SCALE GENOMIC DNA]</scope>
    <source>
        <strain evidence="12 13">DSM 18001</strain>
    </source>
</reference>
<keyword evidence="6 9" id="KW-0645">Protease</keyword>
<dbReference type="GO" id="GO:0004177">
    <property type="term" value="F:aminopeptidase activity"/>
    <property type="evidence" value="ECO:0007669"/>
    <property type="project" value="UniProtKB-KW"/>
</dbReference>
<dbReference type="GO" id="GO:0008239">
    <property type="term" value="F:dipeptidyl-peptidase activity"/>
    <property type="evidence" value="ECO:0007669"/>
    <property type="project" value="UniProtKB-UniRule"/>
</dbReference>
<dbReference type="InterPro" id="IPR029058">
    <property type="entry name" value="AB_hydrolase_fold"/>
</dbReference>
<dbReference type="InterPro" id="IPR013736">
    <property type="entry name" value="Xaa-Pro_dipept_C"/>
</dbReference>
<feature type="active site" description="Charge relay system" evidence="9">
    <location>
        <position position="373"/>
    </location>
</feature>
<dbReference type="GO" id="GO:0005737">
    <property type="term" value="C:cytoplasm"/>
    <property type="evidence" value="ECO:0007669"/>
    <property type="project" value="UniProtKB-SubCell"/>
</dbReference>
<dbReference type="InterPro" id="IPR036313">
    <property type="entry name" value="PepX_N_dom_sf"/>
</dbReference>
<keyword evidence="5 9" id="KW-0031">Aminopeptidase</keyword>
<comment type="caution">
    <text evidence="12">The sequence shown here is derived from an EMBL/GenBank/DDBJ whole genome shotgun (WGS) entry which is preliminary data.</text>
</comment>
<evidence type="ECO:0000256" key="7">
    <source>
        <dbReference type="ARBA" id="ARBA00022801"/>
    </source>
</evidence>
<keyword evidence="8 9" id="KW-0720">Serine protease</keyword>
<dbReference type="AlphaFoldDB" id="A0A0R2KVM9"/>
<comment type="subunit">
    <text evidence="4 9">Homodimer.</text>
</comment>
<evidence type="ECO:0000259" key="11">
    <source>
        <dbReference type="SMART" id="SM00940"/>
    </source>
</evidence>
<dbReference type="Pfam" id="PF02129">
    <property type="entry name" value="Peptidase_S15"/>
    <property type="match status" value="1"/>
</dbReference>
<dbReference type="EC" id="3.4.14.11" evidence="9"/>
<evidence type="ECO:0000256" key="2">
    <source>
        <dbReference type="ARBA" id="ARBA00003997"/>
    </source>
</evidence>
<dbReference type="InterPro" id="IPR015251">
    <property type="entry name" value="PepX_N_dom"/>
</dbReference>
<feature type="active site" description="Charge relay system" evidence="9">
    <location>
        <position position="524"/>
    </location>
</feature>
<dbReference type="RefSeq" id="WP_057803550.1">
    <property type="nucleotide sequence ID" value="NZ_JQBX01000013.1"/>
</dbReference>
<dbReference type="Pfam" id="PF08530">
    <property type="entry name" value="PepX_C"/>
    <property type="match status" value="1"/>
</dbReference>
<dbReference type="GO" id="GO:0006508">
    <property type="term" value="P:proteolysis"/>
    <property type="evidence" value="ECO:0007669"/>
    <property type="project" value="UniProtKB-KW"/>
</dbReference>
<dbReference type="NCBIfam" id="NF003781">
    <property type="entry name" value="PRK05371.1-2"/>
    <property type="match status" value="1"/>
</dbReference>
<evidence type="ECO:0000256" key="5">
    <source>
        <dbReference type="ARBA" id="ARBA00022438"/>
    </source>
</evidence>
<keyword evidence="13" id="KW-1185">Reference proteome</keyword>
<sequence>MKNNQFGRIQISRDDELNELNNINFITDHQLQPTPKEQLSDFLSRSFLAGTSSTVFKQKLGNLLATPTTTALDFFESDLPLSVDIFALIELQLLQFEADTDFKIEQPLDAIKKINLPAIEQSRLDTSADVAHAWYILLTSHTKNGEVYLDHLTQQGYFTQFYGSINRPLFFNGKAQAVFDPHQIIRDVVYVEAPLDTDHDGQRDLLKAEILRPAQTATGYRAPVLYTASPYNQGVNDSFGEQITHNVDVPLVKKEVNQLTKSDVTAAPFVQNLPAEREVKGLAVSSEESFAREQPYTLNNYFLARGFAIVYAAGIGTRDSDGVRDTGSVEETISTTAIIEWLAGNRRAFTNKTDNIEIRADWSNHKIAMTGRSYLGTLATAAATTGVEGLETIISEAAISSWYDYYRDGGLVAAPDTFQGEDMDVLAAEVFSRRQDAGDYLHIKDYFDQVLKRIATDQDRKSGNYSKYWDSKNYLNNIKNIKADMIMVHGLNDWNVKPRNVSNLWNAIRDLPINKKIILHQGQHIYINAFRSIDFTDMMNLWLSYKLFGVDNNADQVLPNVIIQDNVIPETWNTYKDWQSVDDRTKEFTLQAKTLVDSEIETKNEAASFKDSLDPEIFGMYKNNLKQWHTDLLNTEHATNGKNQMRNNRLIFKTAQISEDWLIDGAPEVSVNVAVNRPFGMLSFQLVDFGDAKRFNASPTVLQPHFLSGSFDWRTDDLREFTVQNVTTPWKMISKGHINLQNRTNNYQVDEVKPNQFYDVSLKLQPTFYHLPAGHQLGLVIYATDFETTIRGNQELQYSLQLNQSRLKIKLADSSSLLK</sequence>
<comment type="similarity">
    <text evidence="3 9">Belongs to the peptidase S15 family.</text>
</comment>
<feature type="active site" description="Charge relay system" evidence="9">
    <location>
        <position position="493"/>
    </location>
</feature>
<dbReference type="SMART" id="SM00939">
    <property type="entry name" value="PepX_C"/>
    <property type="match status" value="1"/>
</dbReference>
<proteinExistence type="inferred from homology"/>